<keyword evidence="2" id="KW-0812">Transmembrane</keyword>
<evidence type="ECO:0000256" key="1">
    <source>
        <dbReference type="SAM" id="MobiDB-lite"/>
    </source>
</evidence>
<dbReference type="EMBL" id="JARKIB010000334">
    <property type="protein sequence ID" value="KAJ7713879.1"/>
    <property type="molecule type" value="Genomic_DNA"/>
</dbReference>
<dbReference type="Proteomes" id="UP001215598">
    <property type="component" value="Unassembled WGS sequence"/>
</dbReference>
<keyword evidence="4" id="KW-1185">Reference proteome</keyword>
<reference evidence="3" key="1">
    <citation type="submission" date="2023-03" db="EMBL/GenBank/DDBJ databases">
        <title>Massive genome expansion in bonnet fungi (Mycena s.s.) driven by repeated elements and novel gene families across ecological guilds.</title>
        <authorList>
            <consortium name="Lawrence Berkeley National Laboratory"/>
            <person name="Harder C.B."/>
            <person name="Miyauchi S."/>
            <person name="Viragh M."/>
            <person name="Kuo A."/>
            <person name="Thoen E."/>
            <person name="Andreopoulos B."/>
            <person name="Lu D."/>
            <person name="Skrede I."/>
            <person name="Drula E."/>
            <person name="Henrissat B."/>
            <person name="Morin E."/>
            <person name="Kohler A."/>
            <person name="Barry K."/>
            <person name="LaButti K."/>
            <person name="Morin E."/>
            <person name="Salamov A."/>
            <person name="Lipzen A."/>
            <person name="Mereny Z."/>
            <person name="Hegedus B."/>
            <person name="Baldrian P."/>
            <person name="Stursova M."/>
            <person name="Weitz H."/>
            <person name="Taylor A."/>
            <person name="Grigoriev I.V."/>
            <person name="Nagy L.G."/>
            <person name="Martin F."/>
            <person name="Kauserud H."/>
        </authorList>
    </citation>
    <scope>NUCLEOTIDE SEQUENCE</scope>
    <source>
        <strain evidence="3">CBHHK182m</strain>
    </source>
</reference>
<proteinExistence type="predicted"/>
<keyword evidence="2" id="KW-0472">Membrane</keyword>
<feature type="region of interest" description="Disordered" evidence="1">
    <location>
        <begin position="821"/>
        <end position="841"/>
    </location>
</feature>
<accession>A0AAD7MET7</accession>
<dbReference type="AlphaFoldDB" id="A0AAD7MET7"/>
<evidence type="ECO:0000313" key="4">
    <source>
        <dbReference type="Proteomes" id="UP001215598"/>
    </source>
</evidence>
<feature type="transmembrane region" description="Helical" evidence="2">
    <location>
        <begin position="1064"/>
        <end position="1086"/>
    </location>
</feature>
<protein>
    <submittedName>
        <fullName evidence="3">Uncharacterized protein</fullName>
    </submittedName>
</protein>
<gene>
    <name evidence="3" type="ORF">B0H16DRAFT_1702253</name>
</gene>
<name>A0AAD7MET7_9AGAR</name>
<organism evidence="3 4">
    <name type="scientific">Mycena metata</name>
    <dbReference type="NCBI Taxonomy" id="1033252"/>
    <lineage>
        <taxon>Eukaryota</taxon>
        <taxon>Fungi</taxon>
        <taxon>Dikarya</taxon>
        <taxon>Basidiomycota</taxon>
        <taxon>Agaricomycotina</taxon>
        <taxon>Agaricomycetes</taxon>
        <taxon>Agaricomycetidae</taxon>
        <taxon>Agaricales</taxon>
        <taxon>Marasmiineae</taxon>
        <taxon>Mycenaceae</taxon>
        <taxon>Mycena</taxon>
    </lineage>
</organism>
<feature type="compositionally biased region" description="Acidic residues" evidence="1">
    <location>
        <begin position="821"/>
        <end position="832"/>
    </location>
</feature>
<evidence type="ECO:0000256" key="2">
    <source>
        <dbReference type="SAM" id="Phobius"/>
    </source>
</evidence>
<keyword evidence="2" id="KW-1133">Transmembrane helix</keyword>
<sequence>MSHIWDPGKNWPKQKTCLDAMFVPQKWIDPGSGEGLQTPKAFRISGGIAVGFARPSYITFSADAAFAIAATNRKHKGSILEYFMQIFTPANDAECAECPSNDFCRNKQSKWVGTPGTAPICTRDFGPRINDSQIDGTRSRFLATFLENKSKNQNYLLFLKNGYSNLTGMPEGLTVKHLEDISTLLTQLLSDFIHLSATTTPHILRSSYSDVHLKHYFFHPTYRQREEFNRLGHLGLRRGLISRWIGHPFSALSGAALRSTASEIISQPPLSFLPQDSAPSPARPGHTSVHLGTILFFFSGAHREGCRFSAAVLKMALSSFSVPRAFTIPSAAPTMRLLIPMPIPRTPNAPYFDERGVRDFLALILQYGSNAGITNPDALVSYIVRYSSDRVREVIQYVPELDDDTPNRTWAAAQDQMLLLYGSHDEERRSTERDLIEFCRTQSAKSPYRSKFEVEQYLRGFQFIAAPLLKRREITTAQCDYYFVSGLPSGIKQWFIGQVPELQHILHAHFDPDALFPDIWGDLYGVATFTENTHIDGTSTPIQAHTRSKPTPAPSSYVPIQLPVSPSPSASSLPDLGHVETSCMEEVLSNFDETNEPGDPEKFNVEERLQVHPSVHEHPEVIDFEESVPLYDEYFLDSAAHDETTDRISELRGITELLTSAQIPADPDKREAFAALVRQVNEELKRAIISPNRGESQLSSADLFDEHCASPIADLEAGDTFGLEPETNMEIDTQDANCTQDPNTAPMCIYAQLSVVPDSVASDMTPGDVFIPPDIASQLERYFAIKVEEYQRSQMSPIPSSDDTESGTISGSDIESIFDEAPESETDIDTDTADTLSSHSHERGVDDLWDLDIDFSGDDEPSRREPEHSLFYSLSTTPFEFSDNILDRISARIHPHNAQCIELEDLSSIESELPPLSTPPFSEVSSNTLPITLTDTTFLPHADAQPNELATELCDFDSSLNYDRNPSIMCTSFDFSIEQPSQPEPFTLAEPQHPSSCASYVDFFVPELFELEPDNAEPPEVAEHSQSAEFEFLVTEDDPPSYQECMSTSKSSSSHCQPGLKAEYIGFILSWMVVFVNGVLQSWFVITTALQALFRRHCTPQRVSERDCDQDEPNISADISTTPDQCATVQFPSEAVPPDKKPNSFHREALHHAKHFHFVFHLMLSWLNSFWEGFFGVVTMVEVLRDDGVACDAKSDHCAPFDDFPEFNYTTSDAYEQDDVELRPESIPPD</sequence>
<comment type="caution">
    <text evidence="3">The sequence shown here is derived from an EMBL/GenBank/DDBJ whole genome shotgun (WGS) entry which is preliminary data.</text>
</comment>
<evidence type="ECO:0000313" key="3">
    <source>
        <dbReference type="EMBL" id="KAJ7713879.1"/>
    </source>
</evidence>